<name>A0A1E5NXH2_9ACTN</name>
<keyword evidence="2" id="KW-1185">Reference proteome</keyword>
<sequence>MMGEGTGMPQGTEGTFDEARHLLEAEAERRGLGVGELVDQLAREGRRPALADGDRQGDLTQWTAAVVDRDGRQATVAVEPLPLPASIFDGADSDVLLGPMSSGKTSGADLTRAQLDAEGIPYVETTKTDELGVEYIEFAVKRPESSS</sequence>
<geneLocation type="plasmid" evidence="2">
    <name>pacmp2</name>
</geneLocation>
<reference evidence="1 2" key="1">
    <citation type="submission" date="2016-08" db="EMBL/GenBank/DDBJ databases">
        <title>The complete genome of Streptomyces subrutilus 10-1-1.</title>
        <authorList>
            <person name="Chen X."/>
        </authorList>
    </citation>
    <scope>NUCLEOTIDE SEQUENCE [LARGE SCALE GENOMIC DNA]</scope>
    <source>
        <strain evidence="1 2">10-1-1</strain>
        <plasmid evidence="2">pacmp2</plasmid>
    </source>
</reference>
<organism evidence="1 2">
    <name type="scientific">Streptomyces subrutilus</name>
    <dbReference type="NCBI Taxonomy" id="36818"/>
    <lineage>
        <taxon>Bacteria</taxon>
        <taxon>Bacillati</taxon>
        <taxon>Actinomycetota</taxon>
        <taxon>Actinomycetes</taxon>
        <taxon>Kitasatosporales</taxon>
        <taxon>Streptomycetaceae</taxon>
        <taxon>Streptomyces</taxon>
    </lineage>
</organism>
<dbReference type="Proteomes" id="UP000095705">
    <property type="component" value="Plasmid pACMP2"/>
</dbReference>
<dbReference type="EMBL" id="MEHK01000006">
    <property type="protein sequence ID" value="OEJ20943.1"/>
    <property type="molecule type" value="Genomic_DNA"/>
</dbReference>
<comment type="caution">
    <text evidence="1">The sequence shown here is derived from an EMBL/GenBank/DDBJ whole genome shotgun (WGS) entry which is preliminary data.</text>
</comment>
<accession>A0A1E5NXH2</accession>
<evidence type="ECO:0000313" key="2">
    <source>
        <dbReference type="Proteomes" id="UP000095705"/>
    </source>
</evidence>
<dbReference type="AlphaFoldDB" id="A0A1E5NXH2"/>
<evidence type="ECO:0000313" key="1">
    <source>
        <dbReference type="EMBL" id="OEJ20943.1"/>
    </source>
</evidence>
<proteinExistence type="predicted"/>
<keyword evidence="1" id="KW-0614">Plasmid</keyword>
<gene>
    <name evidence="1" type="ORF">BGK67_35505</name>
</gene>
<protein>
    <submittedName>
        <fullName evidence="1">Uncharacterized protein</fullName>
    </submittedName>
</protein>